<gene>
    <name evidence="2" type="ORF">DL762_006057</name>
</gene>
<sequence length="75" mass="8381">MARGTKRKAAPTDDFPAAEESKKPKRAPETKAKISDRLTKARAVLVEKLADLQIEKEHLEAAKFKNVKPTEPRKA</sequence>
<evidence type="ECO:0000313" key="3">
    <source>
        <dbReference type="Proteomes" id="UP000294003"/>
    </source>
</evidence>
<keyword evidence="3" id="KW-1185">Reference proteome</keyword>
<feature type="compositionally biased region" description="Basic and acidic residues" evidence="1">
    <location>
        <begin position="19"/>
        <end position="33"/>
    </location>
</feature>
<dbReference type="EMBL" id="QJNS01000184">
    <property type="protein sequence ID" value="RYO83608.1"/>
    <property type="molecule type" value="Genomic_DNA"/>
</dbReference>
<evidence type="ECO:0000256" key="1">
    <source>
        <dbReference type="SAM" id="MobiDB-lite"/>
    </source>
</evidence>
<protein>
    <submittedName>
        <fullName evidence="2">Uncharacterized protein</fullName>
    </submittedName>
</protein>
<reference evidence="2 3" key="1">
    <citation type="submission" date="2018-06" db="EMBL/GenBank/DDBJ databases">
        <title>Complete Genomes of Monosporascus.</title>
        <authorList>
            <person name="Robinson A.J."/>
            <person name="Natvig D.O."/>
        </authorList>
    </citation>
    <scope>NUCLEOTIDE SEQUENCE [LARGE SCALE GENOMIC DNA]</scope>
    <source>
        <strain evidence="2 3">CBS 609.92</strain>
    </source>
</reference>
<dbReference type="Proteomes" id="UP000294003">
    <property type="component" value="Unassembled WGS sequence"/>
</dbReference>
<name>A0ABY0H359_9PEZI</name>
<accession>A0ABY0H359</accession>
<feature type="region of interest" description="Disordered" evidence="1">
    <location>
        <begin position="1"/>
        <end position="33"/>
    </location>
</feature>
<proteinExistence type="predicted"/>
<organism evidence="2 3">
    <name type="scientific">Monosporascus cannonballus</name>
    <dbReference type="NCBI Taxonomy" id="155416"/>
    <lineage>
        <taxon>Eukaryota</taxon>
        <taxon>Fungi</taxon>
        <taxon>Dikarya</taxon>
        <taxon>Ascomycota</taxon>
        <taxon>Pezizomycotina</taxon>
        <taxon>Sordariomycetes</taxon>
        <taxon>Xylariomycetidae</taxon>
        <taxon>Xylariales</taxon>
        <taxon>Xylariales incertae sedis</taxon>
        <taxon>Monosporascus</taxon>
    </lineage>
</organism>
<comment type="caution">
    <text evidence="2">The sequence shown here is derived from an EMBL/GenBank/DDBJ whole genome shotgun (WGS) entry which is preliminary data.</text>
</comment>
<evidence type="ECO:0000313" key="2">
    <source>
        <dbReference type="EMBL" id="RYO83608.1"/>
    </source>
</evidence>